<dbReference type="Proteomes" id="UP000011723">
    <property type="component" value="Chromosome"/>
</dbReference>
<evidence type="ECO:0000313" key="2">
    <source>
        <dbReference type="Proteomes" id="UP000011723"/>
    </source>
</evidence>
<keyword evidence="2" id="KW-1185">Reference proteome</keyword>
<gene>
    <name evidence="1" type="ORF">A605_10260</name>
</gene>
<sequence>MVTPHDVAKLVIANCALTIDNTEARHNRFFFTPPEKLSVTEATERYLAELRFQMDAALNAQPRSVLALTAGSDSRAMLTGTLDLLHDAGTSAMTYHFFARNADHSRKDLLGANRLAHLSNLTHRVLDASGWDATSSFAKMYHKTFPTWARFPSLSRTYYEELGADESLIIGIGGEIGTVFYRDREYDQVTPEVLASKFTQSDFRKDPRLVETMAEYMDYTQLTEENSAGYDLFDLFYWEHRMSSWAAYGYSEADFGPTVVLPLNSRRLIHAMLSLPLKDRLKRSIYRQLGAWSGITG</sequence>
<protein>
    <recommendedName>
        <fullName evidence="3">Asparagine synthase</fullName>
    </recommendedName>
</protein>
<dbReference type="eggNOG" id="COG0367">
    <property type="taxonomic scope" value="Bacteria"/>
</dbReference>
<organism evidence="1 2">
    <name type="scientific">Corynebacterium halotolerans YIM 70093 = DSM 44683</name>
    <dbReference type="NCBI Taxonomy" id="1121362"/>
    <lineage>
        <taxon>Bacteria</taxon>
        <taxon>Bacillati</taxon>
        <taxon>Actinomycetota</taxon>
        <taxon>Actinomycetes</taxon>
        <taxon>Mycobacteriales</taxon>
        <taxon>Corynebacteriaceae</taxon>
        <taxon>Corynebacterium</taxon>
    </lineage>
</organism>
<reference evidence="1 2" key="1">
    <citation type="journal article" date="2012" name="Stand. Genomic Sci.">
        <title>Genome sequence of the halotolerant bacterium Corynebacterium halotolerans type strain YIM 70093(T) (= DSM 44683(T)).</title>
        <authorList>
            <person name="Ruckert C."/>
            <person name="Albersmeier A."/>
            <person name="Al-Dilaimi A."/>
            <person name="Niehaus K."/>
            <person name="Szczepanowski R."/>
            <person name="Kalinowski J."/>
        </authorList>
    </citation>
    <scope>NUCLEOTIDE SEQUENCE [LARGE SCALE GENOMIC DNA]</scope>
    <source>
        <strain evidence="1">YIM 70093</strain>
    </source>
</reference>
<evidence type="ECO:0008006" key="3">
    <source>
        <dbReference type="Google" id="ProtNLM"/>
    </source>
</evidence>
<name>M1NU95_9CORY</name>
<dbReference type="SUPFAM" id="SSF52402">
    <property type="entry name" value="Adenine nucleotide alpha hydrolases-like"/>
    <property type="match status" value="1"/>
</dbReference>
<dbReference type="HOGENOM" id="CLU_936007_0_0_11"/>
<dbReference type="AlphaFoldDB" id="M1NU95"/>
<proteinExistence type="predicted"/>
<dbReference type="STRING" id="1121362.A605_10260"/>
<dbReference type="KEGG" id="chn:A605_10260"/>
<accession>M1NU95</accession>
<dbReference type="EMBL" id="CP003697">
    <property type="protein sequence ID" value="AGF73052.1"/>
    <property type="molecule type" value="Genomic_DNA"/>
</dbReference>
<dbReference type="PATRIC" id="fig|1121362.3.peg.2076"/>
<evidence type="ECO:0000313" key="1">
    <source>
        <dbReference type="EMBL" id="AGF73052.1"/>
    </source>
</evidence>